<organism evidence="2 3">
    <name type="scientific">Periplaneta americana</name>
    <name type="common">American cockroach</name>
    <name type="synonym">Blatta americana</name>
    <dbReference type="NCBI Taxonomy" id="6978"/>
    <lineage>
        <taxon>Eukaryota</taxon>
        <taxon>Metazoa</taxon>
        <taxon>Ecdysozoa</taxon>
        <taxon>Arthropoda</taxon>
        <taxon>Hexapoda</taxon>
        <taxon>Insecta</taxon>
        <taxon>Pterygota</taxon>
        <taxon>Neoptera</taxon>
        <taxon>Polyneoptera</taxon>
        <taxon>Dictyoptera</taxon>
        <taxon>Blattodea</taxon>
        <taxon>Blattoidea</taxon>
        <taxon>Blattidae</taxon>
        <taxon>Blattinae</taxon>
        <taxon>Periplaneta</taxon>
    </lineage>
</organism>
<accession>A0ABQ8S6L6</accession>
<evidence type="ECO:0000256" key="1">
    <source>
        <dbReference type="SAM" id="MobiDB-lite"/>
    </source>
</evidence>
<feature type="region of interest" description="Disordered" evidence="1">
    <location>
        <begin position="161"/>
        <end position="189"/>
    </location>
</feature>
<dbReference type="EMBL" id="JAJSOF020000033">
    <property type="protein sequence ID" value="KAJ4429588.1"/>
    <property type="molecule type" value="Genomic_DNA"/>
</dbReference>
<dbReference type="Proteomes" id="UP001148838">
    <property type="component" value="Unassembled WGS sequence"/>
</dbReference>
<evidence type="ECO:0000313" key="2">
    <source>
        <dbReference type="EMBL" id="KAJ4429588.1"/>
    </source>
</evidence>
<reference evidence="2 3" key="1">
    <citation type="journal article" date="2022" name="Allergy">
        <title>Genome assembly and annotation of Periplaneta americana reveal a comprehensive cockroach allergen profile.</title>
        <authorList>
            <person name="Wang L."/>
            <person name="Xiong Q."/>
            <person name="Saelim N."/>
            <person name="Wang L."/>
            <person name="Nong W."/>
            <person name="Wan A.T."/>
            <person name="Shi M."/>
            <person name="Liu X."/>
            <person name="Cao Q."/>
            <person name="Hui J.H.L."/>
            <person name="Sookrung N."/>
            <person name="Leung T.F."/>
            <person name="Tungtrongchitr A."/>
            <person name="Tsui S.K.W."/>
        </authorList>
    </citation>
    <scope>NUCLEOTIDE SEQUENCE [LARGE SCALE GENOMIC DNA]</scope>
    <source>
        <strain evidence="2">PWHHKU_190912</strain>
    </source>
</reference>
<sequence length="189" mass="20729">MAGLCEGGNEPPGSLKARKSLSVEAALSATTTGLVSIECGPPVAYTTPRLPACQPTRFSHSGIDVRDYFENERENKGSLLPLMQVVQRRADACDVNKCTVSQITTEKYGNPARRRSTENYGGGSEPNITSFIKMGRLRWAGHIMRLGDSRPAIRVLRYEPGEVDEEEDQRSDGRMASGRMPELLELKTG</sequence>
<keyword evidence="3" id="KW-1185">Reference proteome</keyword>
<name>A0ABQ8S6L6_PERAM</name>
<proteinExistence type="predicted"/>
<comment type="caution">
    <text evidence="2">The sequence shown here is derived from an EMBL/GenBank/DDBJ whole genome shotgun (WGS) entry which is preliminary data.</text>
</comment>
<gene>
    <name evidence="2" type="ORF">ANN_21759</name>
</gene>
<evidence type="ECO:0000313" key="3">
    <source>
        <dbReference type="Proteomes" id="UP001148838"/>
    </source>
</evidence>
<protein>
    <submittedName>
        <fullName evidence="2">Uncharacterized protein</fullName>
    </submittedName>
</protein>